<evidence type="ECO:0000313" key="3">
    <source>
        <dbReference type="EMBL" id="EME30966.1"/>
    </source>
</evidence>
<feature type="compositionally biased region" description="Polar residues" evidence="2">
    <location>
        <begin position="488"/>
        <end position="510"/>
    </location>
</feature>
<dbReference type="KEGG" id="gsl:Gasu_17310"/>
<accession>M2W5B6</accession>
<dbReference type="GeneID" id="17089658"/>
<keyword evidence="4" id="KW-1185">Reference proteome</keyword>
<organism evidence="3 4">
    <name type="scientific">Galdieria sulphuraria</name>
    <name type="common">Red alga</name>
    <dbReference type="NCBI Taxonomy" id="130081"/>
    <lineage>
        <taxon>Eukaryota</taxon>
        <taxon>Rhodophyta</taxon>
        <taxon>Bangiophyceae</taxon>
        <taxon>Galdieriales</taxon>
        <taxon>Galdieriaceae</taxon>
        <taxon>Galdieria</taxon>
    </lineage>
</organism>
<feature type="region of interest" description="Disordered" evidence="2">
    <location>
        <begin position="396"/>
        <end position="447"/>
    </location>
</feature>
<feature type="compositionally biased region" description="Basic residues" evidence="2">
    <location>
        <begin position="202"/>
        <end position="212"/>
    </location>
</feature>
<proteinExistence type="predicted"/>
<dbReference type="EMBL" id="KB454495">
    <property type="protein sequence ID" value="EME30966.1"/>
    <property type="molecule type" value="Genomic_DNA"/>
</dbReference>
<name>M2W5B6_GALSU</name>
<keyword evidence="1" id="KW-0175">Coiled coil</keyword>
<feature type="region of interest" description="Disordered" evidence="2">
    <location>
        <begin position="460"/>
        <end position="512"/>
    </location>
</feature>
<dbReference type="AlphaFoldDB" id="M2W5B6"/>
<sequence length="711" mass="81853">MKIQPEQTSLSSVCEQNRLAPQTKKETNCQNVDEISREKEPKISDDSLSSFQPNEQALQSILSDTGIAFSALGDFSGKNWRLTDSKLPLPRRITITGRSSLIHPRRHRVESLQEETSQEANTQQSMKASYNSFNCTDTIPEREVKDKENQQSFISTNSKNVVSIHSQPQTKQDEEHTLDPKYEQTTAIKMEITPEIDKYSQLHKNKGKAKRKEQKEQQAEKEQNSKASCCSDQNESDPAILSDLANLNTFLSHAASNVSHDWKYFGTVIRQLLDLHANDEKRIKELEHENVLLLNRITNCEREAASERETTRKEIQQLHADLSKSENEIRKLKEEIKEQKRIYTEETNSLKNEVEILQTKTNFKVDEKADSLLNVDDETEIMSRYNRLQQVHIKPMGEESKVSATTNDIDNERISKDVSTPSKQENLSNHSLEAKESKSTSNIWKSPQVQQATTTCSPCSTKHSFNCQTPSPSNRGKLFREPKRDIFNPTSEAFNSNASKLDTSGSSERQIPSKERVESFLSTSFEVQPQSLQQILSCEVPLSSQTSRGTTRYMSFYEPTFKRDDKKESLREVEEEPDWRRLTLTAETANNNSLLKSTQNTKDNEDQLLEPCDALLSSLREELRGPRYRNMRDAWQNLFKPTCNRLKPSLFYQAIRKLPAAKQVSQEVLDELFQRIVPTAKETPRDLWEDTIAMGWEHFVRLYQGNLHRYY</sequence>
<dbReference type="Proteomes" id="UP000030680">
    <property type="component" value="Unassembled WGS sequence"/>
</dbReference>
<evidence type="ECO:0000313" key="4">
    <source>
        <dbReference type="Proteomes" id="UP000030680"/>
    </source>
</evidence>
<protein>
    <submittedName>
        <fullName evidence="3">Uncharacterized protein</fullName>
    </submittedName>
</protein>
<evidence type="ECO:0000256" key="2">
    <source>
        <dbReference type="SAM" id="MobiDB-lite"/>
    </source>
</evidence>
<dbReference type="OrthoDB" id="10356247at2759"/>
<feature type="compositionally biased region" description="Polar residues" evidence="2">
    <location>
        <begin position="460"/>
        <end position="474"/>
    </location>
</feature>
<feature type="compositionally biased region" description="Polar residues" evidence="2">
    <location>
        <begin position="150"/>
        <end position="170"/>
    </location>
</feature>
<feature type="region of interest" description="Disordered" evidence="2">
    <location>
        <begin position="1"/>
        <end position="51"/>
    </location>
</feature>
<feature type="region of interest" description="Disordered" evidence="2">
    <location>
        <begin position="141"/>
        <end position="179"/>
    </location>
</feature>
<reference evidence="4" key="1">
    <citation type="journal article" date="2013" name="Science">
        <title>Gene transfer from bacteria and archaea facilitated evolution of an extremophilic eukaryote.</title>
        <authorList>
            <person name="Schonknecht G."/>
            <person name="Chen W.H."/>
            <person name="Ternes C.M."/>
            <person name="Barbier G.G."/>
            <person name="Shrestha R.P."/>
            <person name="Stanke M."/>
            <person name="Brautigam A."/>
            <person name="Baker B.J."/>
            <person name="Banfield J.F."/>
            <person name="Garavito R.M."/>
            <person name="Carr K."/>
            <person name="Wilkerson C."/>
            <person name="Rensing S.A."/>
            <person name="Gagneul D."/>
            <person name="Dickenson N.E."/>
            <person name="Oesterhelt C."/>
            <person name="Lercher M.J."/>
            <person name="Weber A.P."/>
        </authorList>
    </citation>
    <scope>NUCLEOTIDE SEQUENCE [LARGE SCALE GENOMIC DNA]</scope>
    <source>
        <strain evidence="4">074W</strain>
    </source>
</reference>
<feature type="region of interest" description="Disordered" evidence="2">
    <location>
        <begin position="202"/>
        <end position="235"/>
    </location>
</feature>
<evidence type="ECO:0000256" key="1">
    <source>
        <dbReference type="SAM" id="Coils"/>
    </source>
</evidence>
<feature type="compositionally biased region" description="Polar residues" evidence="2">
    <location>
        <begin position="417"/>
        <end position="431"/>
    </location>
</feature>
<feature type="compositionally biased region" description="Basic and acidic residues" evidence="2">
    <location>
        <begin position="34"/>
        <end position="45"/>
    </location>
</feature>
<gene>
    <name evidence="3" type="ORF">Gasu_17310</name>
</gene>
<feature type="compositionally biased region" description="Basic and acidic residues" evidence="2">
    <location>
        <begin position="213"/>
        <end position="224"/>
    </location>
</feature>
<dbReference type="RefSeq" id="XP_005707486.1">
    <property type="nucleotide sequence ID" value="XM_005707429.1"/>
</dbReference>
<feature type="coiled-coil region" evidence="1">
    <location>
        <begin position="269"/>
        <end position="360"/>
    </location>
</feature>
<dbReference type="Gramene" id="EME30966">
    <property type="protein sequence ID" value="EME30966"/>
    <property type="gene ID" value="Gasu_17310"/>
</dbReference>
<feature type="compositionally biased region" description="Polar residues" evidence="2">
    <location>
        <begin position="1"/>
        <end position="15"/>
    </location>
</feature>